<dbReference type="Gene3D" id="3.30.70.100">
    <property type="match status" value="1"/>
</dbReference>
<sequence length="112" mass="12918">MTVAYLYRWRVAPGKERAFEVAWAEGTRLMHEKCGSYGARLHRDADGVYWSYALWPDEETRRRCVEESGVMNHESFRRMRAAVIDYLGETALAPRVDLLAPPARDRMKPGAD</sequence>
<gene>
    <name evidence="1" type="ORF">SAMN06297382_0085</name>
</gene>
<keyword evidence="2" id="KW-1185">Reference proteome</keyword>
<dbReference type="SUPFAM" id="SSF54909">
    <property type="entry name" value="Dimeric alpha+beta barrel"/>
    <property type="match status" value="1"/>
</dbReference>
<accession>A0A239PIZ4</accession>
<dbReference type="OrthoDB" id="6105906at2"/>
<keyword evidence="1" id="KW-0560">Oxidoreductase</keyword>
<dbReference type="RefSeq" id="WP_089410625.1">
    <property type="nucleotide sequence ID" value="NZ_FZQA01000001.1"/>
</dbReference>
<reference evidence="1 2" key="1">
    <citation type="submission" date="2017-07" db="EMBL/GenBank/DDBJ databases">
        <authorList>
            <person name="Sun Z.S."/>
            <person name="Albrecht U."/>
            <person name="Echele G."/>
            <person name="Lee C.C."/>
        </authorList>
    </citation>
    <scope>NUCLEOTIDE SEQUENCE [LARGE SCALE GENOMIC DNA]</scope>
    <source>
        <strain evidence="1 2">CGMCC 1.12710</strain>
    </source>
</reference>
<proteinExistence type="predicted"/>
<evidence type="ECO:0000313" key="2">
    <source>
        <dbReference type="Proteomes" id="UP000198346"/>
    </source>
</evidence>
<dbReference type="GO" id="GO:0004497">
    <property type="term" value="F:monooxygenase activity"/>
    <property type="evidence" value="ECO:0007669"/>
    <property type="project" value="UniProtKB-KW"/>
</dbReference>
<evidence type="ECO:0000313" key="1">
    <source>
        <dbReference type="EMBL" id="SNT67595.1"/>
    </source>
</evidence>
<keyword evidence="1" id="KW-0503">Monooxygenase</keyword>
<protein>
    <submittedName>
        <fullName evidence="1">Antibiotic biosynthesis monooxygenase</fullName>
    </submittedName>
</protein>
<organism evidence="1 2">
    <name type="scientific">Amphiplicatus metriothermophilus</name>
    <dbReference type="NCBI Taxonomy" id="1519374"/>
    <lineage>
        <taxon>Bacteria</taxon>
        <taxon>Pseudomonadati</taxon>
        <taxon>Pseudomonadota</taxon>
        <taxon>Alphaproteobacteria</taxon>
        <taxon>Parvularculales</taxon>
        <taxon>Parvularculaceae</taxon>
        <taxon>Amphiplicatus</taxon>
    </lineage>
</organism>
<dbReference type="EMBL" id="FZQA01000001">
    <property type="protein sequence ID" value="SNT67595.1"/>
    <property type="molecule type" value="Genomic_DNA"/>
</dbReference>
<name>A0A239PIZ4_9PROT</name>
<dbReference type="AlphaFoldDB" id="A0A239PIZ4"/>
<dbReference type="Proteomes" id="UP000198346">
    <property type="component" value="Unassembled WGS sequence"/>
</dbReference>
<dbReference type="InterPro" id="IPR011008">
    <property type="entry name" value="Dimeric_a/b-barrel"/>
</dbReference>